<keyword evidence="6 8" id="KW-0408">Iron</keyword>
<dbReference type="AlphaFoldDB" id="A0AAV9ZQN4"/>
<comment type="pathway">
    <text evidence="2">Secondary metabolite biosynthesis.</text>
</comment>
<dbReference type="EMBL" id="JAWWNJ010000119">
    <property type="protein sequence ID" value="KAK6988895.1"/>
    <property type="molecule type" value="Genomic_DNA"/>
</dbReference>
<evidence type="ECO:0000256" key="3">
    <source>
        <dbReference type="ARBA" id="ARBA00010617"/>
    </source>
</evidence>
<dbReference type="GO" id="GO:0016705">
    <property type="term" value="F:oxidoreductase activity, acting on paired donors, with incorporation or reduction of molecular oxygen"/>
    <property type="evidence" value="ECO:0007669"/>
    <property type="project" value="InterPro"/>
</dbReference>
<evidence type="ECO:0000313" key="10">
    <source>
        <dbReference type="EMBL" id="KAK6988895.1"/>
    </source>
</evidence>
<dbReference type="GO" id="GO:0005506">
    <property type="term" value="F:iron ion binding"/>
    <property type="evidence" value="ECO:0007669"/>
    <property type="project" value="InterPro"/>
</dbReference>
<sequence>MAHIFHFLEPRGDTVAAVYLAFSAAFFYFNRKQNMLSTVLCWIAYSLVPPIAVVLYRLSPFHPLAGFPGPLLSRMTNLRLAYVVSTGKRHLDIAKLHDKYGVIVRTGPNTLSINSQDAVKSIYAGSKAMDKSNAYRPGRLFEGGLFFIRRKNLHDNQRRIWAPAFSQSSLHLASNTILRRSQQLTTHLEKLEDGATDMGSMIRRWSYDVMGDLTFGKSSRIELMSDGDPHGVLASGEKATVLFEILGEIPLIFDLMCYLPRACMQEIHVLRQLASELLAARQVATHIADDDICSHLLCHTANCSVQDLEHDVLFAIQAGSDTTSGVVILLLYHLLANREVYQTLTAELRDNLGSTLEEHKLSALFQLPYLSAVVQEGLRLGTPFPGLPRVVPDTGKIICSKFIPGGTIVGVPAYAQQISPQNFWPNPLEFNPQRWLPGGLGLDSVLNKSAVMCFSSGPFGCLGKNLAIRELYIVIAQLLLTLDIQLDTSFDHKQFKEGIQNMRSTCFQYPLLVVVQPNHL</sequence>
<keyword evidence="9" id="KW-0472">Membrane</keyword>
<dbReference type="Proteomes" id="UP001362999">
    <property type="component" value="Unassembled WGS sequence"/>
</dbReference>
<evidence type="ECO:0000256" key="6">
    <source>
        <dbReference type="ARBA" id="ARBA00023004"/>
    </source>
</evidence>
<comment type="caution">
    <text evidence="10">The sequence shown here is derived from an EMBL/GenBank/DDBJ whole genome shotgun (WGS) entry which is preliminary data.</text>
</comment>
<dbReference type="PRINTS" id="PR00463">
    <property type="entry name" value="EP450I"/>
</dbReference>
<evidence type="ECO:0000256" key="5">
    <source>
        <dbReference type="ARBA" id="ARBA00023002"/>
    </source>
</evidence>
<dbReference type="PANTHER" id="PTHR24305">
    <property type="entry name" value="CYTOCHROME P450"/>
    <property type="match status" value="1"/>
</dbReference>
<dbReference type="InterPro" id="IPR050121">
    <property type="entry name" value="Cytochrome_P450_monoxygenase"/>
</dbReference>
<keyword evidence="9" id="KW-0812">Transmembrane</keyword>
<keyword evidence="7" id="KW-0503">Monooxygenase</keyword>
<dbReference type="GO" id="GO:0004497">
    <property type="term" value="F:monooxygenase activity"/>
    <property type="evidence" value="ECO:0007669"/>
    <property type="project" value="UniProtKB-KW"/>
</dbReference>
<dbReference type="GO" id="GO:0020037">
    <property type="term" value="F:heme binding"/>
    <property type="evidence" value="ECO:0007669"/>
    <property type="project" value="InterPro"/>
</dbReference>
<dbReference type="Pfam" id="PF00067">
    <property type="entry name" value="p450"/>
    <property type="match status" value="1"/>
</dbReference>
<evidence type="ECO:0000313" key="11">
    <source>
        <dbReference type="Proteomes" id="UP001362999"/>
    </source>
</evidence>
<organism evidence="10 11">
    <name type="scientific">Favolaschia claudopus</name>
    <dbReference type="NCBI Taxonomy" id="2862362"/>
    <lineage>
        <taxon>Eukaryota</taxon>
        <taxon>Fungi</taxon>
        <taxon>Dikarya</taxon>
        <taxon>Basidiomycota</taxon>
        <taxon>Agaricomycotina</taxon>
        <taxon>Agaricomycetes</taxon>
        <taxon>Agaricomycetidae</taxon>
        <taxon>Agaricales</taxon>
        <taxon>Marasmiineae</taxon>
        <taxon>Mycenaceae</taxon>
        <taxon>Favolaschia</taxon>
    </lineage>
</organism>
<feature type="binding site" description="axial binding residue" evidence="8">
    <location>
        <position position="461"/>
    </location>
    <ligand>
        <name>heme</name>
        <dbReference type="ChEBI" id="CHEBI:30413"/>
    </ligand>
    <ligandPart>
        <name>Fe</name>
        <dbReference type="ChEBI" id="CHEBI:18248"/>
    </ligandPart>
</feature>
<dbReference type="InterPro" id="IPR002401">
    <property type="entry name" value="Cyt_P450_E_grp-I"/>
</dbReference>
<name>A0AAV9ZQN4_9AGAR</name>
<feature type="transmembrane region" description="Helical" evidence="9">
    <location>
        <begin position="35"/>
        <end position="56"/>
    </location>
</feature>
<evidence type="ECO:0000256" key="2">
    <source>
        <dbReference type="ARBA" id="ARBA00005179"/>
    </source>
</evidence>
<keyword evidence="5" id="KW-0560">Oxidoreductase</keyword>
<evidence type="ECO:0000256" key="7">
    <source>
        <dbReference type="ARBA" id="ARBA00023033"/>
    </source>
</evidence>
<keyword evidence="11" id="KW-1185">Reference proteome</keyword>
<protein>
    <submittedName>
        <fullName evidence="10">Cytochrome P450</fullName>
    </submittedName>
</protein>
<evidence type="ECO:0000256" key="1">
    <source>
        <dbReference type="ARBA" id="ARBA00001971"/>
    </source>
</evidence>
<evidence type="ECO:0000256" key="8">
    <source>
        <dbReference type="PIRSR" id="PIRSR602401-1"/>
    </source>
</evidence>
<dbReference type="PANTHER" id="PTHR24305:SF187">
    <property type="entry name" value="P450, PUTATIVE (EUROFUNG)-RELATED"/>
    <property type="match status" value="1"/>
</dbReference>
<keyword evidence="9" id="KW-1133">Transmembrane helix</keyword>
<reference evidence="10 11" key="1">
    <citation type="journal article" date="2024" name="J Genomics">
        <title>Draft genome sequencing and assembly of Favolaschia claudopus CIRM-BRFM 2984 isolated from oak limbs.</title>
        <authorList>
            <person name="Navarro D."/>
            <person name="Drula E."/>
            <person name="Chaduli D."/>
            <person name="Cazenave R."/>
            <person name="Ahrendt S."/>
            <person name="Wang J."/>
            <person name="Lipzen A."/>
            <person name="Daum C."/>
            <person name="Barry K."/>
            <person name="Grigoriev I.V."/>
            <person name="Favel A."/>
            <person name="Rosso M.N."/>
            <person name="Martin F."/>
        </authorList>
    </citation>
    <scope>NUCLEOTIDE SEQUENCE [LARGE SCALE GENOMIC DNA]</scope>
    <source>
        <strain evidence="10 11">CIRM-BRFM 2984</strain>
    </source>
</reference>
<keyword evidence="4 8" id="KW-0479">Metal-binding</keyword>
<evidence type="ECO:0000256" key="4">
    <source>
        <dbReference type="ARBA" id="ARBA00022723"/>
    </source>
</evidence>
<proteinExistence type="inferred from homology"/>
<dbReference type="Gene3D" id="1.10.630.10">
    <property type="entry name" value="Cytochrome P450"/>
    <property type="match status" value="1"/>
</dbReference>
<dbReference type="InterPro" id="IPR036396">
    <property type="entry name" value="Cyt_P450_sf"/>
</dbReference>
<comment type="similarity">
    <text evidence="3">Belongs to the cytochrome P450 family.</text>
</comment>
<evidence type="ECO:0000256" key="9">
    <source>
        <dbReference type="SAM" id="Phobius"/>
    </source>
</evidence>
<comment type="cofactor">
    <cofactor evidence="1 8">
        <name>heme</name>
        <dbReference type="ChEBI" id="CHEBI:30413"/>
    </cofactor>
</comment>
<dbReference type="InterPro" id="IPR001128">
    <property type="entry name" value="Cyt_P450"/>
</dbReference>
<dbReference type="SUPFAM" id="SSF48264">
    <property type="entry name" value="Cytochrome P450"/>
    <property type="match status" value="1"/>
</dbReference>
<accession>A0AAV9ZQN4</accession>
<dbReference type="PRINTS" id="PR00385">
    <property type="entry name" value="P450"/>
</dbReference>
<feature type="transmembrane region" description="Helical" evidence="9">
    <location>
        <begin position="12"/>
        <end position="29"/>
    </location>
</feature>
<keyword evidence="8" id="KW-0349">Heme</keyword>
<gene>
    <name evidence="10" type="ORF">R3P38DRAFT_3093897</name>
</gene>